<keyword evidence="6" id="KW-1185">Reference proteome</keyword>
<sequence length="269" mass="27415">MRRRSKARSLLIPAIVAVSLGTLSSYGCSSDGAQPPADAGQDRGTIIPPPAECTTIPNLVAWWKGDGSSTDQTGKHDGQWGAVDAGSAGGGPAYAPAEVGLGFLFNGATYVDVPPDRALDFTTDVSVDAWIKINPGTLNEKGGRIIDKVGNRLGYAFDVHGGGLRFFVGNATGAGGDVITEKPLPQGELIHVAAVMGAGLATVYVNGAVGAAKSIPQASPSDAALRIGAASTENAPFNGIIDEVALYSRALTATEIATLFARGPNGRCP</sequence>
<evidence type="ECO:0000313" key="6">
    <source>
        <dbReference type="Proteomes" id="UP001379533"/>
    </source>
</evidence>
<dbReference type="Gene3D" id="2.60.120.200">
    <property type="match status" value="1"/>
</dbReference>
<evidence type="ECO:0000256" key="1">
    <source>
        <dbReference type="ARBA" id="ARBA00022729"/>
    </source>
</evidence>
<organism evidence="5 6">
    <name type="scientific">Pendulispora brunnea</name>
    <dbReference type="NCBI Taxonomy" id="2905690"/>
    <lineage>
        <taxon>Bacteria</taxon>
        <taxon>Pseudomonadati</taxon>
        <taxon>Myxococcota</taxon>
        <taxon>Myxococcia</taxon>
        <taxon>Myxococcales</taxon>
        <taxon>Sorangiineae</taxon>
        <taxon>Pendulisporaceae</taxon>
        <taxon>Pendulispora</taxon>
    </lineage>
</organism>
<dbReference type="SUPFAM" id="SSF49899">
    <property type="entry name" value="Concanavalin A-like lectins/glucanases"/>
    <property type="match status" value="1"/>
</dbReference>
<evidence type="ECO:0000256" key="2">
    <source>
        <dbReference type="ARBA" id="ARBA00023157"/>
    </source>
</evidence>
<dbReference type="InterPro" id="IPR013320">
    <property type="entry name" value="ConA-like_dom_sf"/>
</dbReference>
<dbReference type="PROSITE" id="PS51257">
    <property type="entry name" value="PROKAR_LIPOPROTEIN"/>
    <property type="match status" value="1"/>
</dbReference>
<reference evidence="5 6" key="1">
    <citation type="submission" date="2021-12" db="EMBL/GenBank/DDBJ databases">
        <title>Discovery of the Pendulisporaceae a myxobacterial family with distinct sporulation behavior and unique specialized metabolism.</title>
        <authorList>
            <person name="Garcia R."/>
            <person name="Popoff A."/>
            <person name="Bader C.D."/>
            <person name="Loehr J."/>
            <person name="Walesch S."/>
            <person name="Walt C."/>
            <person name="Boldt J."/>
            <person name="Bunk B."/>
            <person name="Haeckl F.J.F.P.J."/>
            <person name="Gunesch A.P."/>
            <person name="Birkelbach J."/>
            <person name="Nuebel U."/>
            <person name="Pietschmann T."/>
            <person name="Bach T."/>
            <person name="Mueller R."/>
        </authorList>
    </citation>
    <scope>NUCLEOTIDE SEQUENCE [LARGE SCALE GENOMIC DNA]</scope>
    <source>
        <strain evidence="5 6">MSr12523</strain>
    </source>
</reference>
<feature type="chain" id="PRO_5047392944" evidence="3">
    <location>
        <begin position="30"/>
        <end position="269"/>
    </location>
</feature>
<feature type="domain" description="LamG-like jellyroll fold" evidence="4">
    <location>
        <begin position="123"/>
        <end position="254"/>
    </location>
</feature>
<dbReference type="EMBL" id="CP089982">
    <property type="protein sequence ID" value="WXA93697.1"/>
    <property type="molecule type" value="Genomic_DNA"/>
</dbReference>
<evidence type="ECO:0000259" key="4">
    <source>
        <dbReference type="SMART" id="SM00560"/>
    </source>
</evidence>
<feature type="signal peptide" evidence="3">
    <location>
        <begin position="1"/>
        <end position="29"/>
    </location>
</feature>
<name>A0ABZ2K8R2_9BACT</name>
<keyword evidence="1 3" id="KW-0732">Signal</keyword>
<protein>
    <submittedName>
        <fullName evidence="5">LamG domain-containing protein</fullName>
    </submittedName>
</protein>
<proteinExistence type="predicted"/>
<dbReference type="SMART" id="SM00560">
    <property type="entry name" value="LamGL"/>
    <property type="match status" value="1"/>
</dbReference>
<dbReference type="Pfam" id="PF13385">
    <property type="entry name" value="Laminin_G_3"/>
    <property type="match status" value="1"/>
</dbReference>
<accession>A0ABZ2K8R2</accession>
<dbReference type="RefSeq" id="WP_394844296.1">
    <property type="nucleotide sequence ID" value="NZ_CP089982.1"/>
</dbReference>
<evidence type="ECO:0000313" key="5">
    <source>
        <dbReference type="EMBL" id="WXA93697.1"/>
    </source>
</evidence>
<dbReference type="Proteomes" id="UP001379533">
    <property type="component" value="Chromosome"/>
</dbReference>
<dbReference type="InterPro" id="IPR006558">
    <property type="entry name" value="LamG-like"/>
</dbReference>
<keyword evidence="2" id="KW-1015">Disulfide bond</keyword>
<gene>
    <name evidence="5" type="ORF">LZC95_45495</name>
</gene>
<evidence type="ECO:0000256" key="3">
    <source>
        <dbReference type="SAM" id="SignalP"/>
    </source>
</evidence>